<proteinExistence type="predicted"/>
<evidence type="ECO:0000313" key="1">
    <source>
        <dbReference type="EMBL" id="VYU30247.1"/>
    </source>
</evidence>
<reference evidence="1" key="1">
    <citation type="submission" date="2019-11" db="EMBL/GenBank/DDBJ databases">
        <authorList>
            <person name="Feng L."/>
        </authorList>
    </citation>
    <scope>NUCLEOTIDE SEQUENCE</scope>
    <source>
        <strain evidence="1">ElentaLFYP107</strain>
    </source>
</reference>
<sequence>MEAVIKPTCVTMMNTFSVTLIQSKPQSGS</sequence>
<name>A0A6N3DXD8_EGGLN</name>
<organism evidence="1">
    <name type="scientific">Eggerthella lenta</name>
    <name type="common">Eubacterium lentum</name>
    <dbReference type="NCBI Taxonomy" id="84112"/>
    <lineage>
        <taxon>Bacteria</taxon>
        <taxon>Bacillati</taxon>
        <taxon>Actinomycetota</taxon>
        <taxon>Coriobacteriia</taxon>
        <taxon>Eggerthellales</taxon>
        <taxon>Eggerthellaceae</taxon>
        <taxon>Eggerthella</taxon>
    </lineage>
</organism>
<gene>
    <name evidence="1" type="ORF">ELLFYP107_02795</name>
</gene>
<dbReference type="EMBL" id="CACRTT010000022">
    <property type="protein sequence ID" value="VYU30247.1"/>
    <property type="molecule type" value="Genomic_DNA"/>
</dbReference>
<protein>
    <submittedName>
        <fullName evidence="1">Uncharacterized protein</fullName>
    </submittedName>
</protein>
<accession>A0A6N3DXD8</accession>
<dbReference type="AlphaFoldDB" id="A0A6N3DXD8"/>